<keyword evidence="1" id="KW-1133">Transmembrane helix</keyword>
<proteinExistence type="predicted"/>
<dbReference type="EMBL" id="HBFR01028233">
    <property type="protein sequence ID" value="CAD8893270.1"/>
    <property type="molecule type" value="Transcribed_RNA"/>
</dbReference>
<sequence length="130" mass="15032">MHNILATGNSSNPWVAIETIKEKNIDGVYIMSIPILDDTIRELSSCFANFEYWARVVGSVSALCEVRITTNWKRLMKILTSFPGVVKLDNIVFHSNILICFFHLKRWKIIYFSLSFVFGCCYFVKILQID</sequence>
<evidence type="ECO:0000256" key="1">
    <source>
        <dbReference type="SAM" id="Phobius"/>
    </source>
</evidence>
<organism evidence="2">
    <name type="scientific">Corethron hystrix</name>
    <dbReference type="NCBI Taxonomy" id="216773"/>
    <lineage>
        <taxon>Eukaryota</taxon>
        <taxon>Sar</taxon>
        <taxon>Stramenopiles</taxon>
        <taxon>Ochrophyta</taxon>
        <taxon>Bacillariophyta</taxon>
        <taxon>Coscinodiscophyceae</taxon>
        <taxon>Corethrophycidae</taxon>
        <taxon>Corethrales</taxon>
        <taxon>Corethraceae</taxon>
        <taxon>Corethron</taxon>
    </lineage>
</organism>
<feature type="transmembrane region" description="Helical" evidence="1">
    <location>
        <begin position="109"/>
        <end position="129"/>
    </location>
</feature>
<gene>
    <name evidence="2" type="ORF">CHYS00102_LOCUS20479</name>
</gene>
<evidence type="ECO:0000313" key="2">
    <source>
        <dbReference type="EMBL" id="CAD8893270.1"/>
    </source>
</evidence>
<keyword evidence="1" id="KW-0472">Membrane</keyword>
<accession>A0A7S1BQA0</accession>
<name>A0A7S1BQA0_9STRA</name>
<reference evidence="2" key="1">
    <citation type="submission" date="2021-01" db="EMBL/GenBank/DDBJ databases">
        <authorList>
            <person name="Corre E."/>
            <person name="Pelletier E."/>
            <person name="Niang G."/>
            <person name="Scheremetjew M."/>
            <person name="Finn R."/>
            <person name="Kale V."/>
            <person name="Holt S."/>
            <person name="Cochrane G."/>
            <person name="Meng A."/>
            <person name="Brown T."/>
            <person name="Cohen L."/>
        </authorList>
    </citation>
    <scope>NUCLEOTIDE SEQUENCE</scope>
    <source>
        <strain evidence="2">308</strain>
    </source>
</reference>
<keyword evidence="1" id="KW-0812">Transmembrane</keyword>
<protein>
    <submittedName>
        <fullName evidence="2">Uncharacterized protein</fullName>
    </submittedName>
</protein>
<dbReference type="AlphaFoldDB" id="A0A7S1BQA0"/>